<keyword evidence="1" id="KW-0472">Membrane</keyword>
<dbReference type="OrthoDB" id="441724at2759"/>
<name>A0A976M9I4_THEOR</name>
<dbReference type="InterPro" id="IPR021109">
    <property type="entry name" value="Peptidase_aspartic_dom_sf"/>
</dbReference>
<dbReference type="EMBL" id="CP056068">
    <property type="protein sequence ID" value="UKJ90201.1"/>
    <property type="molecule type" value="Genomic_DNA"/>
</dbReference>
<sequence>MMIKRFVNLLCGLYITIFYRIVFDISIVKCEDKSPEESNVVDYNVDSIPLRYVPGSGYTASVIVGGQTLSLLLNSTTCGVMLFENSKKICRKDSENGCYNPNKSTTASWCDTTMVCVPGVFNFECREIHSPYSIKDFTYTQIRILGHDFKLFSIEGYESFRIGLHNKKSDIIYDKIPVKMARHLDRYDITIFKNVDGLLGIAGPEVCCRTSMWDRIIRDYRGFFVIDINPPQNVRFPSKLYLGTDRLADEDIIWSEKRQVGGIYTNSSLQFTMYDLKICNVSLFGKTSSNWEATVDLTTPYLVLPKNFWITLMKYLPVDQSCFTDDTQPRLCKLVQSERYFPILEFKMSNTYFINFEKYEPQTIKIPLENLLEDDGKSKTVMIVPDEFRDKSPYTVNPSIKLGYKVLESLNVVVDTEGYRIGLVPKNELVGSLSKCAEVPVCIGDQVYEPALNVCVDPMCSMWLMKRLNPESRVCETSFFAKILFTTIISVLVIAEFYCNFARRHILKITSRLCQ</sequence>
<protein>
    <submittedName>
        <fullName evidence="2">Erythrocyte membrane-associated malaria antigen-like</fullName>
    </submittedName>
</protein>
<evidence type="ECO:0000313" key="2">
    <source>
        <dbReference type="EMBL" id="UKJ90201.1"/>
    </source>
</evidence>
<gene>
    <name evidence="2" type="ORF">MACJ_001132</name>
</gene>
<dbReference type="SUPFAM" id="SSF50630">
    <property type="entry name" value="Acid proteases"/>
    <property type="match status" value="1"/>
</dbReference>
<keyword evidence="1" id="KW-0812">Transmembrane</keyword>
<keyword evidence="1" id="KW-1133">Transmembrane helix</keyword>
<feature type="transmembrane region" description="Helical" evidence="1">
    <location>
        <begin position="479"/>
        <end position="499"/>
    </location>
</feature>
<accession>A0A976M9I4</accession>
<dbReference type="Gene3D" id="2.40.70.10">
    <property type="entry name" value="Acid Proteases"/>
    <property type="match status" value="1"/>
</dbReference>
<dbReference type="Proteomes" id="UP000244803">
    <property type="component" value="Chromosome 2"/>
</dbReference>
<dbReference type="AlphaFoldDB" id="A0A976M9I4"/>
<reference evidence="2" key="1">
    <citation type="submission" date="2022-07" db="EMBL/GenBank/DDBJ databases">
        <title>Evaluation of T. orientalis genome assembly methods using nanopore sequencing and analysis of variation between genomes.</title>
        <authorList>
            <person name="Yam J."/>
            <person name="Micallef M.L."/>
            <person name="Liu M."/>
            <person name="Djordjevic S.P."/>
            <person name="Bogema D.R."/>
            <person name="Jenkins C."/>
        </authorList>
    </citation>
    <scope>NUCLEOTIDE SEQUENCE</scope>
    <source>
        <strain evidence="2">Fish Creek</strain>
    </source>
</reference>
<proteinExistence type="predicted"/>
<evidence type="ECO:0000256" key="1">
    <source>
        <dbReference type="SAM" id="Phobius"/>
    </source>
</evidence>
<evidence type="ECO:0000313" key="3">
    <source>
        <dbReference type="Proteomes" id="UP000244803"/>
    </source>
</evidence>
<organism evidence="2 3">
    <name type="scientific">Theileria orientalis</name>
    <dbReference type="NCBI Taxonomy" id="68886"/>
    <lineage>
        <taxon>Eukaryota</taxon>
        <taxon>Sar</taxon>
        <taxon>Alveolata</taxon>
        <taxon>Apicomplexa</taxon>
        <taxon>Aconoidasida</taxon>
        <taxon>Piroplasmida</taxon>
        <taxon>Theileriidae</taxon>
        <taxon>Theileria</taxon>
    </lineage>
</organism>